<dbReference type="CDD" id="cd11334">
    <property type="entry name" value="AmyAc_TreS"/>
    <property type="match status" value="1"/>
</dbReference>
<keyword evidence="3" id="KW-1185">Reference proteome</keyword>
<dbReference type="Pfam" id="PF22157">
    <property type="entry name" value="SupH-like_C"/>
    <property type="match status" value="1"/>
</dbReference>
<dbReference type="EMBL" id="QNSB01000003">
    <property type="protein sequence ID" value="RBP72860.1"/>
    <property type="molecule type" value="Genomic_DNA"/>
</dbReference>
<evidence type="ECO:0000313" key="2">
    <source>
        <dbReference type="EMBL" id="RBP72860.1"/>
    </source>
</evidence>
<comment type="caution">
    <text evidence="2">The sequence shown here is derived from an EMBL/GenBank/DDBJ whole genome shotgun (WGS) entry which is preliminary data.</text>
</comment>
<dbReference type="SMART" id="SM00642">
    <property type="entry name" value="Aamy"/>
    <property type="match status" value="1"/>
</dbReference>
<feature type="domain" description="Glycosyl hydrolase family 13 catalytic" evidence="1">
    <location>
        <begin position="24"/>
        <end position="423"/>
    </location>
</feature>
<protein>
    <submittedName>
        <fullName evidence="2">Trehalose synthase</fullName>
    </submittedName>
</protein>
<dbReference type="InterPro" id="IPR045857">
    <property type="entry name" value="O16G_dom_2"/>
</dbReference>
<dbReference type="InterPro" id="IPR017853">
    <property type="entry name" value="GH"/>
</dbReference>
<dbReference type="Pfam" id="PF00128">
    <property type="entry name" value="Alpha-amylase"/>
    <property type="match status" value="2"/>
</dbReference>
<evidence type="ECO:0000313" key="3">
    <source>
        <dbReference type="Proteomes" id="UP000253509"/>
    </source>
</evidence>
<dbReference type="PANTHER" id="PTHR10357:SF219">
    <property type="entry name" value="MALTOSE ALPHA-D-GLUCOSYLTRANSFERASE"/>
    <property type="match status" value="1"/>
</dbReference>
<reference evidence="2 3" key="1">
    <citation type="submission" date="2018-06" db="EMBL/GenBank/DDBJ databases">
        <title>Freshwater and sediment microbial communities from various areas in North America, analyzing microbe dynamics in response to fracking.</title>
        <authorList>
            <person name="Lamendella R."/>
        </authorList>
    </citation>
    <scope>NUCLEOTIDE SEQUENCE [LARGE SCALE GENOMIC DNA]</scope>
    <source>
        <strain evidence="2 3">3b_TX</strain>
    </source>
</reference>
<dbReference type="RefSeq" id="WP_113903346.1">
    <property type="nucleotide sequence ID" value="NZ_QNSB01000003.1"/>
</dbReference>
<organism evidence="2 3">
    <name type="scientific">Brevibacterium celere</name>
    <dbReference type="NCBI Taxonomy" id="225845"/>
    <lineage>
        <taxon>Bacteria</taxon>
        <taxon>Bacillati</taxon>
        <taxon>Actinomycetota</taxon>
        <taxon>Actinomycetes</taxon>
        <taxon>Micrococcales</taxon>
        <taxon>Brevibacteriaceae</taxon>
        <taxon>Brevibacterium</taxon>
    </lineage>
</organism>
<gene>
    <name evidence="2" type="ORF">DFO65_103151</name>
</gene>
<dbReference type="Proteomes" id="UP000253509">
    <property type="component" value="Unassembled WGS sequence"/>
</dbReference>
<dbReference type="PANTHER" id="PTHR10357">
    <property type="entry name" value="ALPHA-AMYLASE FAMILY MEMBER"/>
    <property type="match status" value="1"/>
</dbReference>
<proteinExistence type="predicted"/>
<dbReference type="Gene3D" id="3.20.20.80">
    <property type="entry name" value="Glycosidases"/>
    <property type="match status" value="1"/>
</dbReference>
<name>A0A366IMD9_9MICO</name>
<dbReference type="Gene3D" id="3.90.400.10">
    <property type="entry name" value="Oligo-1,6-glucosidase, Domain 2"/>
    <property type="match status" value="1"/>
</dbReference>
<dbReference type="AlphaFoldDB" id="A0A366IMD9"/>
<dbReference type="SUPFAM" id="SSF51445">
    <property type="entry name" value="(Trans)glycosidases"/>
    <property type="match status" value="1"/>
</dbReference>
<evidence type="ECO:0000259" key="1">
    <source>
        <dbReference type="SMART" id="SM00642"/>
    </source>
</evidence>
<dbReference type="GO" id="GO:0005975">
    <property type="term" value="P:carbohydrate metabolic process"/>
    <property type="evidence" value="ECO:0007669"/>
    <property type="project" value="InterPro"/>
</dbReference>
<dbReference type="SUPFAM" id="SSF51011">
    <property type="entry name" value="Glycosyl hydrolase domain"/>
    <property type="match status" value="1"/>
</dbReference>
<sequence>MRPADRADLWWRAAVIYCLDIEKFQDSDGDGVGDIDGLIERIEYLAGLGVSCLWLMPFQSTANRDDGYDITDYYGVDSRLGDLGRFVELIRVAHDRGMRIIIDLVINHTSDQHPWFVSARSDRDSPYRDFYVWRDAPPEDQGENVFPDTEEGIWTKDDATGQYYLHHFYSHQPELNFANPTVRAEIARIIGFWLQLGVDGFRIDSVPFVIEPPGVPDEADPHAFMRELHRFAGRRRGSGMLLGEVGLDHTDQLPYFGESGTELDLQLDFLIAQTMFLSFVRHDPQPLAEVLSQRPVVDLSQGWAMFLRSHDELSLELLGDTKQEVFETLAPDPRQRVYDRGIVRRTATMLEGDPRRVRLAHSLLFSLPGAPLIYYGEEIGMGEPGDTSGRDGMRTPMQWSSGRNGGFSSASESALVAPLTAGDFGPEHVNVYDQERDPGSLLNFVRTLIAQYRATPEIAWGDFAVIDVDEPGVLVHSCRSGTAAFIAVHNFEDEPCTVELPLTRIVEEDADIIDLLESADLDVAETLTIELGSYGHRWLRATARSPK</sequence>
<dbReference type="InterPro" id="IPR013780">
    <property type="entry name" value="Glyco_hydro_b"/>
</dbReference>
<dbReference type="InterPro" id="IPR006047">
    <property type="entry name" value="GH13_cat_dom"/>
</dbReference>
<accession>A0A366IMD9</accession>
<dbReference type="Gene3D" id="2.60.40.1180">
    <property type="entry name" value="Golgi alpha-mannosidase II"/>
    <property type="match status" value="1"/>
</dbReference>
<dbReference type="InterPro" id="IPR054049">
    <property type="entry name" value="SupH-like_C"/>
</dbReference>